<feature type="signal peptide" evidence="1">
    <location>
        <begin position="1"/>
        <end position="27"/>
    </location>
</feature>
<accession>A0A1H3CFE8</accession>
<evidence type="ECO:0000313" key="3">
    <source>
        <dbReference type="Proteomes" id="UP000199515"/>
    </source>
</evidence>
<gene>
    <name evidence="2" type="ORF">SAMN05421504_10317</name>
</gene>
<feature type="chain" id="PRO_5011656171" evidence="1">
    <location>
        <begin position="28"/>
        <end position="457"/>
    </location>
</feature>
<evidence type="ECO:0000256" key="1">
    <source>
        <dbReference type="SAM" id="SignalP"/>
    </source>
</evidence>
<dbReference type="STRING" id="589385.SAMN05421504_10317"/>
<sequence length="457" mass="48382">MHKWSFVSVLSGLLLTVSVSVSVSAQADQVVSSLSALQTAMDKANPGDRILLADGSYTTSSPLTIKRSGTAAAPITIAAQHTGKAEIKGSSGFSFSGGTSWVVLQGFKLRHKANFSVPAGATHNRLTRLDIQLGGDGNWLTANADDTEIDHNVFQNRTAAGLFLQILGPSGAMSKRVHVHHNYFYNHQFSGSNGGESIRLGLSSYQKYSANAVLEYNLFEKADGDSEAISVKSSDNIIRYNTIRNSRGFIVLRHGDRSVVEGNMLFDNSGIRFHGNDHKIINNYVDTTGGRGIIFGSGSEADSGPTSKEHDRPDRDVVAYNTVIGQKDVIHGDGGTFKPKDCVLANNILIGTSGNLVSMPSGSVVKYEGNIAWGGAAGMPSDGYKSVDPKLVKDANGLWRLSPGSPAIDAGVGSYPYAATDFDLQARAGKYDIGADEFLPGGARKALTTADVGPLAP</sequence>
<dbReference type="InterPro" id="IPR039513">
    <property type="entry name" value="PL-6"/>
</dbReference>
<dbReference type="AlphaFoldDB" id="A0A1H3CFE8"/>
<dbReference type="InterPro" id="IPR012334">
    <property type="entry name" value="Pectin_lyas_fold"/>
</dbReference>
<dbReference type="NCBIfam" id="NF041518">
    <property type="entry name" value="choice_anch_Q"/>
    <property type="match status" value="1"/>
</dbReference>
<dbReference type="OrthoDB" id="273319at2"/>
<keyword evidence="1" id="KW-0732">Signal</keyword>
<dbReference type="CDD" id="cd14251">
    <property type="entry name" value="PL-6"/>
    <property type="match status" value="1"/>
</dbReference>
<dbReference type="InterPro" id="IPR059226">
    <property type="entry name" value="Choice_anch_Q_dom"/>
</dbReference>
<protein>
    <submittedName>
        <fullName evidence="2">Chondroitinase B</fullName>
    </submittedName>
</protein>
<dbReference type="EMBL" id="FNON01000003">
    <property type="protein sequence ID" value="SDX52835.1"/>
    <property type="molecule type" value="Genomic_DNA"/>
</dbReference>
<dbReference type="RefSeq" id="WP_091289154.1">
    <property type="nucleotide sequence ID" value="NZ_FNON01000003.1"/>
</dbReference>
<dbReference type="Proteomes" id="UP000199515">
    <property type="component" value="Unassembled WGS sequence"/>
</dbReference>
<name>A0A1H3CFE8_9PSEU</name>
<reference evidence="2 3" key="1">
    <citation type="submission" date="2016-10" db="EMBL/GenBank/DDBJ databases">
        <authorList>
            <person name="de Groot N.N."/>
        </authorList>
    </citation>
    <scope>NUCLEOTIDE SEQUENCE [LARGE SCALE GENOMIC DNA]</scope>
    <source>
        <strain evidence="2 3">CPCC 202699</strain>
    </source>
</reference>
<dbReference type="SUPFAM" id="SSF51126">
    <property type="entry name" value="Pectin lyase-like"/>
    <property type="match status" value="1"/>
</dbReference>
<evidence type="ECO:0000313" key="2">
    <source>
        <dbReference type="EMBL" id="SDX52835.1"/>
    </source>
</evidence>
<proteinExistence type="predicted"/>
<dbReference type="InterPro" id="IPR011050">
    <property type="entry name" value="Pectin_lyase_fold/virulence"/>
</dbReference>
<dbReference type="Pfam" id="PF14592">
    <property type="entry name" value="Chondroitinas_B"/>
    <property type="match status" value="1"/>
</dbReference>
<organism evidence="2 3">
    <name type="scientific">Amycolatopsis xylanica</name>
    <dbReference type="NCBI Taxonomy" id="589385"/>
    <lineage>
        <taxon>Bacteria</taxon>
        <taxon>Bacillati</taxon>
        <taxon>Actinomycetota</taxon>
        <taxon>Actinomycetes</taxon>
        <taxon>Pseudonocardiales</taxon>
        <taxon>Pseudonocardiaceae</taxon>
        <taxon>Amycolatopsis</taxon>
    </lineage>
</organism>
<dbReference type="Gene3D" id="2.160.20.10">
    <property type="entry name" value="Single-stranded right-handed beta-helix, Pectin lyase-like"/>
    <property type="match status" value="1"/>
</dbReference>
<keyword evidence="3" id="KW-1185">Reference proteome</keyword>